<accession>A0AAE0UF52</accession>
<dbReference type="Proteomes" id="UP001281003">
    <property type="component" value="Unassembled WGS sequence"/>
</dbReference>
<dbReference type="EMBL" id="JAUTDP010000002">
    <property type="protein sequence ID" value="KAK3401842.1"/>
    <property type="molecule type" value="Genomic_DNA"/>
</dbReference>
<protein>
    <submittedName>
        <fullName evidence="2">Uncharacterized protein</fullName>
    </submittedName>
</protein>
<feature type="region of interest" description="Disordered" evidence="1">
    <location>
        <begin position="83"/>
        <end position="131"/>
    </location>
</feature>
<evidence type="ECO:0000313" key="2">
    <source>
        <dbReference type="EMBL" id="KAK3401842.1"/>
    </source>
</evidence>
<comment type="caution">
    <text evidence="2">The sequence shown here is derived from an EMBL/GenBank/DDBJ whole genome shotgun (WGS) entry which is preliminary data.</text>
</comment>
<sequence length="131" mass="14402">MVARSLDDIRRARRERARQRALGINPHKQLTAYTHLVRRMTAPSTTTKNTNTLSETRKSEVAKPLGIPKMTCNDKILLEAMAKKASKSTSSKPKAISFPSPWEAAAARKANAPGNMKETEPKAASENSSKN</sequence>
<evidence type="ECO:0000313" key="3">
    <source>
        <dbReference type="Proteomes" id="UP001281003"/>
    </source>
</evidence>
<feature type="compositionally biased region" description="Low complexity" evidence="1">
    <location>
        <begin position="41"/>
        <end position="54"/>
    </location>
</feature>
<organism evidence="2 3">
    <name type="scientific">Sordaria brevicollis</name>
    <dbReference type="NCBI Taxonomy" id="83679"/>
    <lineage>
        <taxon>Eukaryota</taxon>
        <taxon>Fungi</taxon>
        <taxon>Dikarya</taxon>
        <taxon>Ascomycota</taxon>
        <taxon>Pezizomycotina</taxon>
        <taxon>Sordariomycetes</taxon>
        <taxon>Sordariomycetidae</taxon>
        <taxon>Sordariales</taxon>
        <taxon>Sordariaceae</taxon>
        <taxon>Sordaria</taxon>
    </lineage>
</organism>
<name>A0AAE0UF52_SORBR</name>
<feature type="region of interest" description="Disordered" evidence="1">
    <location>
        <begin position="39"/>
        <end position="60"/>
    </location>
</feature>
<reference evidence="2" key="2">
    <citation type="submission" date="2023-07" db="EMBL/GenBank/DDBJ databases">
        <authorList>
            <consortium name="Lawrence Berkeley National Laboratory"/>
            <person name="Haridas S."/>
            <person name="Hensen N."/>
            <person name="Bonometti L."/>
            <person name="Westerberg I."/>
            <person name="Brannstrom I.O."/>
            <person name="Guillou S."/>
            <person name="Cros-Aarteil S."/>
            <person name="Calhoun S."/>
            <person name="Kuo A."/>
            <person name="Mondo S."/>
            <person name="Pangilinan J."/>
            <person name="Riley R."/>
            <person name="LaButti K."/>
            <person name="Andreopoulos B."/>
            <person name="Lipzen A."/>
            <person name="Chen C."/>
            <person name="Yanf M."/>
            <person name="Daum C."/>
            <person name="Ng V."/>
            <person name="Clum A."/>
            <person name="Steindorff A."/>
            <person name="Ohm R."/>
            <person name="Martin F."/>
            <person name="Silar P."/>
            <person name="Natvig D."/>
            <person name="Lalanne C."/>
            <person name="Gautier V."/>
            <person name="Ament-velasquez S.L."/>
            <person name="Kruys A."/>
            <person name="Hutchinson M.I."/>
            <person name="Powell A.J."/>
            <person name="Barry K."/>
            <person name="Miller A.N."/>
            <person name="Grigoriev I.V."/>
            <person name="Debuchy R."/>
            <person name="Gladieux P."/>
            <person name="Thoren M.H."/>
            <person name="Johannesson H."/>
        </authorList>
    </citation>
    <scope>NUCLEOTIDE SEQUENCE</scope>
    <source>
        <strain evidence="2">FGSC 1904</strain>
    </source>
</reference>
<proteinExistence type="predicted"/>
<gene>
    <name evidence="2" type="ORF">B0T20DRAFT_389770</name>
</gene>
<reference evidence="2" key="1">
    <citation type="journal article" date="2023" name="Mol. Phylogenet. Evol.">
        <title>Genome-scale phylogeny and comparative genomics of the fungal order Sordariales.</title>
        <authorList>
            <person name="Hensen N."/>
            <person name="Bonometti L."/>
            <person name="Westerberg I."/>
            <person name="Brannstrom I.O."/>
            <person name="Guillou S."/>
            <person name="Cros-Aarteil S."/>
            <person name="Calhoun S."/>
            <person name="Haridas S."/>
            <person name="Kuo A."/>
            <person name="Mondo S."/>
            <person name="Pangilinan J."/>
            <person name="Riley R."/>
            <person name="LaButti K."/>
            <person name="Andreopoulos B."/>
            <person name="Lipzen A."/>
            <person name="Chen C."/>
            <person name="Yan M."/>
            <person name="Daum C."/>
            <person name="Ng V."/>
            <person name="Clum A."/>
            <person name="Steindorff A."/>
            <person name="Ohm R.A."/>
            <person name="Martin F."/>
            <person name="Silar P."/>
            <person name="Natvig D.O."/>
            <person name="Lalanne C."/>
            <person name="Gautier V."/>
            <person name="Ament-Velasquez S.L."/>
            <person name="Kruys A."/>
            <person name="Hutchinson M.I."/>
            <person name="Powell A.J."/>
            <person name="Barry K."/>
            <person name="Miller A.N."/>
            <person name="Grigoriev I.V."/>
            <person name="Debuchy R."/>
            <person name="Gladieux P."/>
            <person name="Hiltunen Thoren M."/>
            <person name="Johannesson H."/>
        </authorList>
    </citation>
    <scope>NUCLEOTIDE SEQUENCE</scope>
    <source>
        <strain evidence="2">FGSC 1904</strain>
    </source>
</reference>
<feature type="compositionally biased region" description="Low complexity" evidence="1">
    <location>
        <begin position="87"/>
        <end position="97"/>
    </location>
</feature>
<dbReference type="AlphaFoldDB" id="A0AAE0UF52"/>
<evidence type="ECO:0000256" key="1">
    <source>
        <dbReference type="SAM" id="MobiDB-lite"/>
    </source>
</evidence>
<keyword evidence="3" id="KW-1185">Reference proteome</keyword>